<comment type="caution">
    <text evidence="8">The sequence shown here is derived from an EMBL/GenBank/DDBJ whole genome shotgun (WGS) entry which is preliminary data.</text>
</comment>
<dbReference type="UniPathway" id="UPA00664"/>
<dbReference type="NCBIfam" id="TIGR00544">
    <property type="entry name" value="lgt"/>
    <property type="match status" value="1"/>
</dbReference>
<accession>A0A4Z0VZ51</accession>
<protein>
    <recommendedName>
        <fullName evidence="7">Phosphatidylglycerol--prolipoprotein diacylglyceryl transferase</fullName>
        <ecNumber evidence="7">2.5.1.145</ecNumber>
    </recommendedName>
</protein>
<dbReference type="Pfam" id="PF01790">
    <property type="entry name" value="LGT"/>
    <property type="match status" value="1"/>
</dbReference>
<sequence length="305" mass="35329">MIIPEKNYILKVIILIKKNYFVYVLSILLSYLLLGIFVIPKTFSGDVYVSPVLISIGNLQIRWYGFLIAFSILIATLIAENRAKKENISQDDFYSAVIFGVILGVIGARIYYVVFNLDYFLSNPFEIIMINHGGMAIHGGILGAILSVYLYTKFKKNSSIKFFQALDIFTFVLPLAQAIGRWGNFFNHEAYGTPTNLPWKMFVAIEHRMPGYENFEYFHPTFLYESLGNSIIFLFLLYYINYKRKIKGEVTALYLMLYSVLRGFIELLRTDSLYFMGLKTNVIMSIILFIIGFSLFIYLRRKNNE</sequence>
<comment type="similarity">
    <text evidence="1 7">Belongs to the Lgt family.</text>
</comment>
<evidence type="ECO:0000313" key="8">
    <source>
        <dbReference type="EMBL" id="TGG87336.1"/>
    </source>
</evidence>
<comment type="catalytic activity">
    <reaction evidence="7">
        <text>L-cysteinyl-[prolipoprotein] + a 1,2-diacyl-sn-glycero-3-phospho-(1'-sn-glycerol) = an S-1,2-diacyl-sn-glyceryl-L-cysteinyl-[prolipoprotein] + sn-glycerol 1-phosphate + H(+)</text>
        <dbReference type="Rhea" id="RHEA:56712"/>
        <dbReference type="Rhea" id="RHEA-COMP:14679"/>
        <dbReference type="Rhea" id="RHEA-COMP:14680"/>
        <dbReference type="ChEBI" id="CHEBI:15378"/>
        <dbReference type="ChEBI" id="CHEBI:29950"/>
        <dbReference type="ChEBI" id="CHEBI:57685"/>
        <dbReference type="ChEBI" id="CHEBI:64716"/>
        <dbReference type="ChEBI" id="CHEBI:140658"/>
        <dbReference type="EC" id="2.5.1.145"/>
    </reaction>
</comment>
<evidence type="ECO:0000256" key="7">
    <source>
        <dbReference type="HAMAP-Rule" id="MF_01147"/>
    </source>
</evidence>
<comment type="pathway">
    <text evidence="7">Protein modification; lipoprotein biosynthesis (diacylglyceryl transfer).</text>
</comment>
<reference evidence="8 9" key="1">
    <citation type="submission" date="2019-04" db="EMBL/GenBank/DDBJ databases">
        <title>Draft genome sequence data and analysis of a Fermenting Bacterium, Geotoga petraea strain HO-Geo1, isolated from heavy-oil petroleum reservoir in Russia.</title>
        <authorList>
            <person name="Grouzdev D.S."/>
            <person name="Semenova E.M."/>
            <person name="Sokolova D.S."/>
            <person name="Tourova T.P."/>
            <person name="Poltaraus A.B."/>
            <person name="Nazina T.N."/>
        </authorList>
    </citation>
    <scope>NUCLEOTIDE SEQUENCE [LARGE SCALE GENOMIC DNA]</scope>
    <source>
        <strain evidence="8 9">HO-Geo1</strain>
    </source>
</reference>
<evidence type="ECO:0000313" key="9">
    <source>
        <dbReference type="Proteomes" id="UP000297288"/>
    </source>
</evidence>
<dbReference type="PANTHER" id="PTHR30589:SF0">
    <property type="entry name" value="PHOSPHATIDYLGLYCEROL--PROLIPOPROTEIN DIACYLGLYCERYL TRANSFERASE"/>
    <property type="match status" value="1"/>
</dbReference>
<dbReference type="PANTHER" id="PTHR30589">
    <property type="entry name" value="PROLIPOPROTEIN DIACYLGLYCERYL TRANSFERASE"/>
    <property type="match status" value="1"/>
</dbReference>
<feature type="transmembrane region" description="Helical" evidence="7">
    <location>
        <begin position="282"/>
        <end position="299"/>
    </location>
</feature>
<gene>
    <name evidence="7 8" type="primary">lgt</name>
    <name evidence="8" type="ORF">E4650_08510</name>
</gene>
<dbReference type="GO" id="GO:0008961">
    <property type="term" value="F:phosphatidylglycerol-prolipoprotein diacylglyceryl transferase activity"/>
    <property type="evidence" value="ECO:0007669"/>
    <property type="project" value="UniProtKB-UniRule"/>
</dbReference>
<comment type="subcellular location">
    <subcellularLocation>
        <location evidence="7">Cell membrane</location>
        <topology evidence="7">Multi-pass membrane protein</topology>
    </subcellularLocation>
</comment>
<dbReference type="PROSITE" id="PS01311">
    <property type="entry name" value="LGT"/>
    <property type="match status" value="1"/>
</dbReference>
<organism evidence="8 9">
    <name type="scientific">Geotoga petraea</name>
    <dbReference type="NCBI Taxonomy" id="28234"/>
    <lineage>
        <taxon>Bacteria</taxon>
        <taxon>Thermotogati</taxon>
        <taxon>Thermotogota</taxon>
        <taxon>Thermotogae</taxon>
        <taxon>Petrotogales</taxon>
        <taxon>Petrotogaceae</taxon>
        <taxon>Geotoga</taxon>
    </lineage>
</organism>
<name>A0A4Z0VZ51_9BACT</name>
<dbReference type="InterPro" id="IPR001640">
    <property type="entry name" value="Lgt"/>
</dbReference>
<keyword evidence="4 7" id="KW-0812">Transmembrane</keyword>
<evidence type="ECO:0000256" key="5">
    <source>
        <dbReference type="ARBA" id="ARBA00022989"/>
    </source>
</evidence>
<feature type="transmembrane region" description="Helical" evidence="7">
    <location>
        <begin position="63"/>
        <end position="81"/>
    </location>
</feature>
<feature type="binding site" evidence="7">
    <location>
        <position position="181"/>
    </location>
    <ligand>
        <name>a 1,2-diacyl-sn-glycero-3-phospho-(1'-sn-glycerol)</name>
        <dbReference type="ChEBI" id="CHEBI:64716"/>
    </ligand>
</feature>
<dbReference type="EMBL" id="SRME01000005">
    <property type="protein sequence ID" value="TGG87336.1"/>
    <property type="molecule type" value="Genomic_DNA"/>
</dbReference>
<keyword evidence="6 7" id="KW-0472">Membrane</keyword>
<dbReference type="GO" id="GO:0005886">
    <property type="term" value="C:plasma membrane"/>
    <property type="evidence" value="ECO:0007669"/>
    <property type="project" value="UniProtKB-SubCell"/>
</dbReference>
<evidence type="ECO:0000256" key="1">
    <source>
        <dbReference type="ARBA" id="ARBA00007150"/>
    </source>
</evidence>
<feature type="transmembrane region" description="Helical" evidence="7">
    <location>
        <begin position="162"/>
        <end position="180"/>
    </location>
</feature>
<dbReference type="Proteomes" id="UP000297288">
    <property type="component" value="Unassembled WGS sequence"/>
</dbReference>
<dbReference type="OrthoDB" id="871140at2"/>
<feature type="transmembrane region" description="Helical" evidence="7">
    <location>
        <begin position="222"/>
        <end position="240"/>
    </location>
</feature>
<feature type="transmembrane region" description="Helical" evidence="7">
    <location>
        <begin position="252"/>
        <end position="270"/>
    </location>
</feature>
<keyword evidence="8" id="KW-0449">Lipoprotein</keyword>
<evidence type="ECO:0000256" key="6">
    <source>
        <dbReference type="ARBA" id="ARBA00023136"/>
    </source>
</evidence>
<proteinExistence type="inferred from homology"/>
<dbReference type="AlphaFoldDB" id="A0A4Z0VZ51"/>
<keyword evidence="5 7" id="KW-1133">Transmembrane helix</keyword>
<dbReference type="GO" id="GO:0042158">
    <property type="term" value="P:lipoprotein biosynthetic process"/>
    <property type="evidence" value="ECO:0007669"/>
    <property type="project" value="UniProtKB-UniRule"/>
</dbReference>
<feature type="transmembrane region" description="Helical" evidence="7">
    <location>
        <begin position="93"/>
        <end position="115"/>
    </location>
</feature>
<dbReference type="HAMAP" id="MF_01147">
    <property type="entry name" value="Lgt"/>
    <property type="match status" value="1"/>
</dbReference>
<evidence type="ECO:0000256" key="2">
    <source>
        <dbReference type="ARBA" id="ARBA00022475"/>
    </source>
</evidence>
<keyword evidence="3 7" id="KW-0808">Transferase</keyword>
<feature type="transmembrane region" description="Helical" evidence="7">
    <location>
        <begin position="127"/>
        <end position="150"/>
    </location>
</feature>
<dbReference type="EC" id="2.5.1.145" evidence="7"/>
<evidence type="ECO:0000256" key="3">
    <source>
        <dbReference type="ARBA" id="ARBA00022679"/>
    </source>
</evidence>
<keyword evidence="2 7" id="KW-1003">Cell membrane</keyword>
<evidence type="ECO:0000256" key="4">
    <source>
        <dbReference type="ARBA" id="ARBA00022692"/>
    </source>
</evidence>
<feature type="transmembrane region" description="Helical" evidence="7">
    <location>
        <begin position="20"/>
        <end position="43"/>
    </location>
</feature>
<comment type="function">
    <text evidence="7">Catalyzes the transfer of the diacylglyceryl group from phosphatidylglycerol to the sulfhydryl group of the N-terminal cysteine of a prolipoprotein, the first step in the formation of mature lipoproteins.</text>
</comment>